<dbReference type="InterPro" id="IPR036318">
    <property type="entry name" value="FAD-bd_PCMH-like_sf"/>
</dbReference>
<dbReference type="InterPro" id="IPR000644">
    <property type="entry name" value="CBS_dom"/>
</dbReference>
<evidence type="ECO:0000313" key="6">
    <source>
        <dbReference type="Proteomes" id="UP000051307"/>
    </source>
</evidence>
<evidence type="ECO:0000313" key="5">
    <source>
        <dbReference type="EMBL" id="KRM04984.1"/>
    </source>
</evidence>
<dbReference type="Gene3D" id="3.10.580.10">
    <property type="entry name" value="CBS-domain"/>
    <property type="match status" value="1"/>
</dbReference>
<organism evidence="5 6">
    <name type="scientific">Lactobacillus kitasatonis DSM 16761 = JCM 1039</name>
    <dbReference type="NCBI Taxonomy" id="1423767"/>
    <lineage>
        <taxon>Bacteria</taxon>
        <taxon>Bacillati</taxon>
        <taxon>Bacillota</taxon>
        <taxon>Bacilli</taxon>
        <taxon>Lactobacillales</taxon>
        <taxon>Lactobacillaceae</taxon>
        <taxon>Lactobacillus</taxon>
    </lineage>
</organism>
<dbReference type="eggNOG" id="COG1253">
    <property type="taxonomic scope" value="Bacteria"/>
</dbReference>
<protein>
    <recommendedName>
        <fullName evidence="4">CBS domain-containing protein</fullName>
    </recommendedName>
</protein>
<evidence type="ECO:0000256" key="1">
    <source>
        <dbReference type="ARBA" id="ARBA00022737"/>
    </source>
</evidence>
<sequence length="288" mass="32730">MSSDPGADNFFGRLRSKLSGDKKEETKDHLEKEIVNLHDSHKIDDKEFSMLEGILEFQGKTAREVMVPRMDAFMVDADVSLQDNLDEILREPYSRVPVYKRDKDKIVGVIHIRSVLRMAKRKGFENLDYEDVMTEPLFAPETAELGDLLMEMQQTQRQLAILMDEYGGVTGLATIEDLVEEIVGDIDDEVDHTEVLYNQIAPHKYIIYGKMPLDEFNEQFDAHLEMEDVDTVAGYVINTLKVIPAKGEKLTVDIGDGKTLTTTRMKGSRLLTVLLSDDGVEKEEDKKD</sequence>
<evidence type="ECO:0000256" key="2">
    <source>
        <dbReference type="ARBA" id="ARBA00023122"/>
    </source>
</evidence>
<dbReference type="InterPro" id="IPR005170">
    <property type="entry name" value="Transptr-assoc_dom"/>
</dbReference>
<dbReference type="FunFam" id="3.10.580.10:FF:000002">
    <property type="entry name" value="Magnesium/cobalt efflux protein CorC"/>
    <property type="match status" value="1"/>
</dbReference>
<accession>A0A0R1VHG1</accession>
<gene>
    <name evidence="5" type="ORF">FC59_GL000396</name>
</gene>
<dbReference type="Proteomes" id="UP000051307">
    <property type="component" value="Unassembled WGS sequence"/>
</dbReference>
<dbReference type="Pfam" id="PF00571">
    <property type="entry name" value="CBS"/>
    <property type="match status" value="2"/>
</dbReference>
<keyword evidence="2 3" id="KW-0129">CBS domain</keyword>
<keyword evidence="1" id="KW-0677">Repeat</keyword>
<reference evidence="5 6" key="1">
    <citation type="journal article" date="2015" name="Genome Announc.">
        <title>Expanding the biotechnology potential of lactobacilli through comparative genomics of 213 strains and associated genera.</title>
        <authorList>
            <person name="Sun Z."/>
            <person name="Harris H.M."/>
            <person name="McCann A."/>
            <person name="Guo C."/>
            <person name="Argimon S."/>
            <person name="Zhang W."/>
            <person name="Yang X."/>
            <person name="Jeffery I.B."/>
            <person name="Cooney J.C."/>
            <person name="Kagawa T.F."/>
            <person name="Liu W."/>
            <person name="Song Y."/>
            <person name="Salvetti E."/>
            <person name="Wrobel A."/>
            <person name="Rasinkangas P."/>
            <person name="Parkhill J."/>
            <person name="Rea M.C."/>
            <person name="O'Sullivan O."/>
            <person name="Ritari J."/>
            <person name="Douillard F.P."/>
            <person name="Paul Ross R."/>
            <person name="Yang R."/>
            <person name="Briner A.E."/>
            <person name="Felis G.E."/>
            <person name="de Vos W.M."/>
            <person name="Barrangou R."/>
            <person name="Klaenhammer T.R."/>
            <person name="Caufield P.W."/>
            <person name="Cui Y."/>
            <person name="Zhang H."/>
            <person name="O'Toole P.W."/>
        </authorList>
    </citation>
    <scope>NUCLEOTIDE SEQUENCE [LARGE SCALE GENOMIC DNA]</scope>
    <source>
        <strain evidence="5 6">DSM 16761</strain>
    </source>
</reference>
<dbReference type="RefSeq" id="WP_056938202.1">
    <property type="nucleotide sequence ID" value="NZ_AZFU01000016.1"/>
</dbReference>
<dbReference type="AlphaFoldDB" id="A0A0R1VHG1"/>
<dbReference type="PATRIC" id="fig|1423767.3.peg.409"/>
<dbReference type="Gene3D" id="3.30.465.10">
    <property type="match status" value="1"/>
</dbReference>
<proteinExistence type="predicted"/>
<dbReference type="InterPro" id="IPR051676">
    <property type="entry name" value="UPF0053_domain"/>
</dbReference>
<dbReference type="SMART" id="SM01091">
    <property type="entry name" value="CorC_HlyC"/>
    <property type="match status" value="1"/>
</dbReference>
<dbReference type="SUPFAM" id="SSF56176">
    <property type="entry name" value="FAD-binding/transporter-associated domain-like"/>
    <property type="match status" value="1"/>
</dbReference>
<dbReference type="PANTHER" id="PTHR43099">
    <property type="entry name" value="UPF0053 PROTEIN YRKA"/>
    <property type="match status" value="1"/>
</dbReference>
<dbReference type="PANTHER" id="PTHR43099:SF5">
    <property type="entry name" value="HLYC_CORC FAMILY TRANSPORTER"/>
    <property type="match status" value="1"/>
</dbReference>
<dbReference type="OrthoDB" id="9798188at2"/>
<dbReference type="InterPro" id="IPR044751">
    <property type="entry name" value="Ion_transp-like_CBS"/>
</dbReference>
<dbReference type="SUPFAM" id="SSF54631">
    <property type="entry name" value="CBS-domain pair"/>
    <property type="match status" value="1"/>
</dbReference>
<evidence type="ECO:0000256" key="3">
    <source>
        <dbReference type="PROSITE-ProRule" id="PRU00703"/>
    </source>
</evidence>
<name>A0A0R1VHG1_9LACO</name>
<dbReference type="GO" id="GO:0050660">
    <property type="term" value="F:flavin adenine dinucleotide binding"/>
    <property type="evidence" value="ECO:0007669"/>
    <property type="project" value="InterPro"/>
</dbReference>
<dbReference type="PROSITE" id="PS51371">
    <property type="entry name" value="CBS"/>
    <property type="match status" value="2"/>
</dbReference>
<feature type="domain" description="CBS" evidence="4">
    <location>
        <begin position="132"/>
        <end position="189"/>
    </location>
</feature>
<dbReference type="Pfam" id="PF03471">
    <property type="entry name" value="CorC_HlyC"/>
    <property type="match status" value="1"/>
</dbReference>
<dbReference type="EMBL" id="AZFU01000016">
    <property type="protein sequence ID" value="KRM04984.1"/>
    <property type="molecule type" value="Genomic_DNA"/>
</dbReference>
<evidence type="ECO:0000259" key="4">
    <source>
        <dbReference type="PROSITE" id="PS51371"/>
    </source>
</evidence>
<dbReference type="InterPro" id="IPR016169">
    <property type="entry name" value="FAD-bd_PCMH_sub2"/>
</dbReference>
<dbReference type="CDD" id="cd04590">
    <property type="entry name" value="CBS_pair_CorC_HlyC_assoc"/>
    <property type="match status" value="1"/>
</dbReference>
<feature type="domain" description="CBS" evidence="4">
    <location>
        <begin position="66"/>
        <end position="127"/>
    </location>
</feature>
<dbReference type="InterPro" id="IPR046342">
    <property type="entry name" value="CBS_dom_sf"/>
</dbReference>
<comment type="caution">
    <text evidence="5">The sequence shown here is derived from an EMBL/GenBank/DDBJ whole genome shotgun (WGS) entry which is preliminary data.</text>
</comment>